<reference evidence="2" key="1">
    <citation type="journal article" date="2020" name="Stud. Mycol.">
        <title>101 Dothideomycetes genomes: a test case for predicting lifestyles and emergence of pathogens.</title>
        <authorList>
            <person name="Haridas S."/>
            <person name="Albert R."/>
            <person name="Binder M."/>
            <person name="Bloem J."/>
            <person name="Labutti K."/>
            <person name="Salamov A."/>
            <person name="Andreopoulos B."/>
            <person name="Baker S."/>
            <person name="Barry K."/>
            <person name="Bills G."/>
            <person name="Bluhm B."/>
            <person name="Cannon C."/>
            <person name="Castanera R."/>
            <person name="Culley D."/>
            <person name="Daum C."/>
            <person name="Ezra D."/>
            <person name="Gonzalez J."/>
            <person name="Henrissat B."/>
            <person name="Kuo A."/>
            <person name="Liang C."/>
            <person name="Lipzen A."/>
            <person name="Lutzoni F."/>
            <person name="Magnuson J."/>
            <person name="Mondo S."/>
            <person name="Nolan M."/>
            <person name="Ohm R."/>
            <person name="Pangilinan J."/>
            <person name="Park H.-J."/>
            <person name="Ramirez L."/>
            <person name="Alfaro M."/>
            <person name="Sun H."/>
            <person name="Tritt A."/>
            <person name="Yoshinaga Y."/>
            <person name="Zwiers L.-H."/>
            <person name="Turgeon B."/>
            <person name="Goodwin S."/>
            <person name="Spatafora J."/>
            <person name="Crous P."/>
            <person name="Grigoriev I."/>
        </authorList>
    </citation>
    <scope>NUCLEOTIDE SEQUENCE</scope>
    <source>
        <strain evidence="2">CBS 115976</strain>
    </source>
</reference>
<feature type="region of interest" description="Disordered" evidence="1">
    <location>
        <begin position="141"/>
        <end position="163"/>
    </location>
</feature>
<name>A0A6A6U9M1_9PEZI</name>
<gene>
    <name evidence="2" type="ORF">BT63DRAFT_287912</name>
</gene>
<evidence type="ECO:0000313" key="3">
    <source>
        <dbReference type="Proteomes" id="UP000799302"/>
    </source>
</evidence>
<accession>A0A6A6U9M1</accession>
<evidence type="ECO:0000313" key="2">
    <source>
        <dbReference type="EMBL" id="KAF2668882.1"/>
    </source>
</evidence>
<sequence length="163" mass="18050">MLQEGEHHSSGSSNWDHLFLLHYSIIFSTLTMRLLDSTSLWLLSFIGSSQAHHSDLKSAQSYEKLSTMNKRSSEPGYTPSYITTEHKSGQISSPVGPGPVESKTKEPPRWPDGSQACNVRGAPLCEHDTICVQVSTMRNLPDTPRKCVPKDQVPQDGVQSLRS</sequence>
<evidence type="ECO:0000256" key="1">
    <source>
        <dbReference type="SAM" id="MobiDB-lite"/>
    </source>
</evidence>
<organism evidence="2 3">
    <name type="scientific">Microthyrium microscopicum</name>
    <dbReference type="NCBI Taxonomy" id="703497"/>
    <lineage>
        <taxon>Eukaryota</taxon>
        <taxon>Fungi</taxon>
        <taxon>Dikarya</taxon>
        <taxon>Ascomycota</taxon>
        <taxon>Pezizomycotina</taxon>
        <taxon>Dothideomycetes</taxon>
        <taxon>Dothideomycetes incertae sedis</taxon>
        <taxon>Microthyriales</taxon>
        <taxon>Microthyriaceae</taxon>
        <taxon>Microthyrium</taxon>
    </lineage>
</organism>
<dbReference type="Proteomes" id="UP000799302">
    <property type="component" value="Unassembled WGS sequence"/>
</dbReference>
<dbReference type="AlphaFoldDB" id="A0A6A6U9M1"/>
<protein>
    <submittedName>
        <fullName evidence="2">Uncharacterized protein</fullName>
    </submittedName>
</protein>
<proteinExistence type="predicted"/>
<keyword evidence="3" id="KW-1185">Reference proteome</keyword>
<dbReference type="EMBL" id="MU004236">
    <property type="protein sequence ID" value="KAF2668882.1"/>
    <property type="molecule type" value="Genomic_DNA"/>
</dbReference>
<feature type="region of interest" description="Disordered" evidence="1">
    <location>
        <begin position="62"/>
        <end position="115"/>
    </location>
</feature>